<organism evidence="3 4">
    <name type="scientific">Porphyromonas canoris</name>
    <dbReference type="NCBI Taxonomy" id="36875"/>
    <lineage>
        <taxon>Bacteria</taxon>
        <taxon>Pseudomonadati</taxon>
        <taxon>Bacteroidota</taxon>
        <taxon>Bacteroidia</taxon>
        <taxon>Bacteroidales</taxon>
        <taxon>Porphyromonadaceae</taxon>
        <taxon>Porphyromonas</taxon>
    </lineage>
</organism>
<evidence type="ECO:0000313" key="3">
    <source>
        <dbReference type="EMBL" id="KGN91788.1"/>
    </source>
</evidence>
<feature type="signal peptide" evidence="1">
    <location>
        <begin position="1"/>
        <end position="27"/>
    </location>
</feature>
<evidence type="ECO:0000313" key="4">
    <source>
        <dbReference type="Proteomes" id="UP000030101"/>
    </source>
</evidence>
<reference evidence="3 4" key="1">
    <citation type="submission" date="2014-08" db="EMBL/GenBank/DDBJ databases">
        <title>Porphyromonas canoris strain:OH2762 Genome sequencing.</title>
        <authorList>
            <person name="Wallis C."/>
            <person name="Deusch O."/>
            <person name="O'Flynn C."/>
            <person name="Davis I."/>
            <person name="Jospin G."/>
            <person name="Darling A.E."/>
            <person name="Coil D.A."/>
            <person name="Alexiev A."/>
            <person name="Horsfall A."/>
            <person name="Kirkwood N."/>
            <person name="Harris S."/>
            <person name="Eisen J.A."/>
        </authorList>
    </citation>
    <scope>NUCLEOTIDE SEQUENCE [LARGE SCALE GENOMIC DNA]</scope>
    <source>
        <strain evidence="4">COT-108 OH2762</strain>
    </source>
</reference>
<keyword evidence="1" id="KW-0732">Signal</keyword>
<dbReference type="PANTHER" id="PTHR32060">
    <property type="entry name" value="TAIL-SPECIFIC PROTEASE"/>
    <property type="match status" value="1"/>
</dbReference>
<dbReference type="InterPro" id="IPR029045">
    <property type="entry name" value="ClpP/crotonase-like_dom_sf"/>
</dbReference>
<keyword evidence="4" id="KW-1185">Reference proteome</keyword>
<dbReference type="InterPro" id="IPR005151">
    <property type="entry name" value="Tail-specific_protease"/>
</dbReference>
<dbReference type="SUPFAM" id="SSF52096">
    <property type="entry name" value="ClpP/crotonase"/>
    <property type="match status" value="1"/>
</dbReference>
<proteinExistence type="predicted"/>
<dbReference type="Gene3D" id="3.90.226.10">
    <property type="entry name" value="2-enoyl-CoA Hydratase, Chain A, domain 1"/>
    <property type="match status" value="1"/>
</dbReference>
<name>A0ABR4XJD0_9PORP</name>
<dbReference type="RefSeq" id="WP_036791274.1">
    <property type="nucleotide sequence ID" value="NZ_JQZV01000013.1"/>
</dbReference>
<gene>
    <name evidence="3" type="ORF">HQ43_06780</name>
</gene>
<dbReference type="Pfam" id="PF03572">
    <property type="entry name" value="Peptidase_S41"/>
    <property type="match status" value="1"/>
</dbReference>
<accession>A0ABR4XJD0</accession>
<feature type="chain" id="PRO_5046735341" description="Tail specific protease domain-containing protein" evidence="1">
    <location>
        <begin position="28"/>
        <end position="662"/>
    </location>
</feature>
<evidence type="ECO:0000256" key="1">
    <source>
        <dbReference type="SAM" id="SignalP"/>
    </source>
</evidence>
<evidence type="ECO:0000259" key="2">
    <source>
        <dbReference type="SMART" id="SM00245"/>
    </source>
</evidence>
<sequence>MKTTRLLGGQLCALLCLFLLGTATLNAQTSLLWPIKDKAAGSDILFKPQDKIGEELNTEHIFISTTESTEVLAPADGTVISAGLSYNISLSYVLFFTYDGDFDSAIEKNKKAMEEKYGSSRYLTGMVTIKLANGDKINFSGIKLKKLFRTGEKIRRGEVLGTAHYSYKKIPTSSVGLSISSSKGTPSDPMAPFGLKSTFRASTIVKPKAVLTKAEAEADYRRLADAIKEIYPSLTDLMSIEEYDTFVSSEIARLPEKISRKEFGRRIAAFNRKIHDSHLFISTHTHTKVDLPMLPEIFYGKLEGKVMAIMATAKYRSYIGKEIVKINGQAIDSLELYISPSHLVYDGQVASYLDRVLALNYPVLHPQANKNSKKPGTTLTFADGKEVTVPMFKQGNSIPYGREAAGFFNIWGANRHKTQFKLEELNDTTAYIGLSTFELNEVETDEVVAFIRKMRDKEKPSIIFDLRNNSGGSIEVLYAIAREVMEDDTPPRKSYSMVNAHLFKTPTMNLIPSDSLFTGYHPIPGKKGLYLMPKEDPSPSDSTRSIYKGRLYVLTDAKSASASTEFAGRVKYNRRGTVIGRETATTYHCFTAVKFANIELDHSKFTCTIPMVRCVFDETVDDRFPKGRGVIPDIEIPISLAEMHSQDDYLLRRTLEQIRKDL</sequence>
<dbReference type="Proteomes" id="UP000030101">
    <property type="component" value="Unassembled WGS sequence"/>
</dbReference>
<feature type="domain" description="Tail specific protease" evidence="2">
    <location>
        <begin position="384"/>
        <end position="637"/>
    </location>
</feature>
<protein>
    <recommendedName>
        <fullName evidence="2">Tail specific protease domain-containing protein</fullName>
    </recommendedName>
</protein>
<dbReference type="EMBL" id="JQZV01000013">
    <property type="protein sequence ID" value="KGN91788.1"/>
    <property type="molecule type" value="Genomic_DNA"/>
</dbReference>
<dbReference type="SMART" id="SM00245">
    <property type="entry name" value="TSPc"/>
    <property type="match status" value="1"/>
</dbReference>
<comment type="caution">
    <text evidence="3">The sequence shown here is derived from an EMBL/GenBank/DDBJ whole genome shotgun (WGS) entry which is preliminary data.</text>
</comment>
<dbReference type="PANTHER" id="PTHR32060:SF30">
    <property type="entry name" value="CARBOXY-TERMINAL PROCESSING PROTEASE CTPA"/>
    <property type="match status" value="1"/>
</dbReference>